<proteinExistence type="predicted"/>
<gene>
    <name evidence="1" type="ORF">S01H4_41038</name>
</gene>
<dbReference type="AlphaFoldDB" id="X1BJP9"/>
<feature type="non-terminal residue" evidence="1">
    <location>
        <position position="83"/>
    </location>
</feature>
<dbReference type="EMBL" id="BART01022418">
    <property type="protein sequence ID" value="GAG96114.1"/>
    <property type="molecule type" value="Genomic_DNA"/>
</dbReference>
<evidence type="ECO:0000313" key="1">
    <source>
        <dbReference type="EMBL" id="GAG96114.1"/>
    </source>
</evidence>
<reference evidence="1" key="1">
    <citation type="journal article" date="2014" name="Front. Microbiol.">
        <title>High frequency of phylogenetically diverse reductive dehalogenase-homologous genes in deep subseafloor sedimentary metagenomes.</title>
        <authorList>
            <person name="Kawai M."/>
            <person name="Futagami T."/>
            <person name="Toyoda A."/>
            <person name="Takaki Y."/>
            <person name="Nishi S."/>
            <person name="Hori S."/>
            <person name="Arai W."/>
            <person name="Tsubouchi T."/>
            <person name="Morono Y."/>
            <person name="Uchiyama I."/>
            <person name="Ito T."/>
            <person name="Fujiyama A."/>
            <person name="Inagaki F."/>
            <person name="Takami H."/>
        </authorList>
    </citation>
    <scope>NUCLEOTIDE SEQUENCE</scope>
    <source>
        <strain evidence="1">Expedition CK06-06</strain>
    </source>
</reference>
<accession>X1BJP9</accession>
<comment type="caution">
    <text evidence="1">The sequence shown here is derived from an EMBL/GenBank/DDBJ whole genome shotgun (WGS) entry which is preliminary data.</text>
</comment>
<protein>
    <submittedName>
        <fullName evidence="1">Uncharacterized protein</fullName>
    </submittedName>
</protein>
<organism evidence="1">
    <name type="scientific">marine sediment metagenome</name>
    <dbReference type="NCBI Taxonomy" id="412755"/>
    <lineage>
        <taxon>unclassified sequences</taxon>
        <taxon>metagenomes</taxon>
        <taxon>ecological metagenomes</taxon>
    </lineage>
</organism>
<name>X1BJP9_9ZZZZ</name>
<sequence length="83" mass="9480">MPETYDLGTMTVVGHDVEKLTQALGIPDDRFDDLVQLARSAWEYEDTISESIEYLAKNSSGSELVLALVFFGRIWEDHQEEEE</sequence>